<gene>
    <name evidence="1" type="ORF">BLNAU_14238</name>
</gene>
<name>A0ABQ9XHZ5_9EUKA</name>
<reference evidence="1 2" key="1">
    <citation type="journal article" date="2022" name="bioRxiv">
        <title>Genomics of Preaxostyla Flagellates Illuminates Evolutionary Transitions and the Path Towards Mitochondrial Loss.</title>
        <authorList>
            <person name="Novak L.V.F."/>
            <person name="Treitli S.C."/>
            <person name="Pyrih J."/>
            <person name="Halakuc P."/>
            <person name="Pipaliya S.V."/>
            <person name="Vacek V."/>
            <person name="Brzon O."/>
            <person name="Soukal P."/>
            <person name="Eme L."/>
            <person name="Dacks J.B."/>
            <person name="Karnkowska A."/>
            <person name="Elias M."/>
            <person name="Hampl V."/>
        </authorList>
    </citation>
    <scope>NUCLEOTIDE SEQUENCE [LARGE SCALE GENOMIC DNA]</scope>
    <source>
        <strain evidence="1">NAU3</strain>
        <tissue evidence="1">Gut</tissue>
    </source>
</reference>
<comment type="caution">
    <text evidence="1">The sequence shown here is derived from an EMBL/GenBank/DDBJ whole genome shotgun (WGS) entry which is preliminary data.</text>
</comment>
<sequence length="343" mass="39005">METHLPMTTTASDPDHSAFIDWDGKPIETPSERLTIYVSLIRLMKNKQAFSSSLEAKAESLLDQIKLTTAEEVKDFLKMLLPSALQESSRTFVETVGDLISVPFREISTTTILVVFVDICHLKVDSLFTLVKNGLVSKLITSVDISSLPFRHVDILNSSLIIILHKALLSTFSKFMDTLINQTNDHQSISEIAFSQIVLPSDRYLQYLCENCYSIWDDTLSHYYMELLPQLLCIAPQNQQTTEFVLNRPICLTVTSAMTFFTFDKSFSTPMGTMEMFQMLWPDTDGEMPERWNTVVRALRTEGIDDVAEQRLNNDVGEKNGQKVVKRTISWINKLGMNLIKPE</sequence>
<dbReference type="Proteomes" id="UP001281761">
    <property type="component" value="Unassembled WGS sequence"/>
</dbReference>
<proteinExistence type="predicted"/>
<accession>A0ABQ9XHZ5</accession>
<evidence type="ECO:0000313" key="2">
    <source>
        <dbReference type="Proteomes" id="UP001281761"/>
    </source>
</evidence>
<keyword evidence="2" id="KW-1185">Reference proteome</keyword>
<dbReference type="EMBL" id="JARBJD010000129">
    <property type="protein sequence ID" value="KAK2950820.1"/>
    <property type="molecule type" value="Genomic_DNA"/>
</dbReference>
<protein>
    <submittedName>
        <fullName evidence="1">Uncharacterized protein</fullName>
    </submittedName>
</protein>
<organism evidence="1 2">
    <name type="scientific">Blattamonas nauphoetae</name>
    <dbReference type="NCBI Taxonomy" id="2049346"/>
    <lineage>
        <taxon>Eukaryota</taxon>
        <taxon>Metamonada</taxon>
        <taxon>Preaxostyla</taxon>
        <taxon>Oxymonadida</taxon>
        <taxon>Blattamonas</taxon>
    </lineage>
</organism>
<evidence type="ECO:0000313" key="1">
    <source>
        <dbReference type="EMBL" id="KAK2950820.1"/>
    </source>
</evidence>